<organism evidence="2 3">
    <name type="scientific">Tolypothrix bouteillei VB521301</name>
    <dbReference type="NCBI Taxonomy" id="1479485"/>
    <lineage>
        <taxon>Bacteria</taxon>
        <taxon>Bacillati</taxon>
        <taxon>Cyanobacteriota</taxon>
        <taxon>Cyanophyceae</taxon>
        <taxon>Nostocales</taxon>
        <taxon>Tolypothrichaceae</taxon>
        <taxon>Tolypothrix</taxon>
    </lineage>
</organism>
<name>A0A8S9T3D8_9CYAN</name>
<feature type="signal peptide" evidence="1">
    <location>
        <begin position="1"/>
        <end position="24"/>
    </location>
</feature>
<keyword evidence="1" id="KW-0732">Signal</keyword>
<evidence type="ECO:0000313" key="2">
    <source>
        <dbReference type="EMBL" id="KAF3886950.1"/>
    </source>
</evidence>
<dbReference type="RefSeq" id="WP_038106224.1">
    <property type="nucleotide sequence ID" value="NZ_JHEG04000001.1"/>
</dbReference>
<gene>
    <name evidence="2" type="ORF">DA73_0400016745</name>
</gene>
<reference evidence="2" key="1">
    <citation type="journal article" date="2015" name="Genome Announc.">
        <title>Draft Genome Sequence of Tolypothrix boutellei Strain VB521301.</title>
        <authorList>
            <person name="Chandrababunaidu M.M."/>
            <person name="Singh D."/>
            <person name="Sen D."/>
            <person name="Bhan S."/>
            <person name="Das S."/>
            <person name="Gupta A."/>
            <person name="Adhikary S.P."/>
            <person name="Tripathy S."/>
        </authorList>
    </citation>
    <scope>NUCLEOTIDE SEQUENCE</scope>
    <source>
        <strain evidence="2">VB521301</strain>
    </source>
</reference>
<dbReference type="EMBL" id="JHEG04000001">
    <property type="protein sequence ID" value="KAF3886950.1"/>
    <property type="molecule type" value="Genomic_DNA"/>
</dbReference>
<proteinExistence type="predicted"/>
<keyword evidence="3" id="KW-1185">Reference proteome</keyword>
<evidence type="ECO:0000313" key="3">
    <source>
        <dbReference type="Proteomes" id="UP000029738"/>
    </source>
</evidence>
<dbReference type="AlphaFoldDB" id="A0A8S9T3D8"/>
<dbReference type="Proteomes" id="UP000029738">
    <property type="component" value="Unassembled WGS sequence"/>
</dbReference>
<reference evidence="2" key="2">
    <citation type="submission" date="2019-11" db="EMBL/GenBank/DDBJ databases">
        <title>Improved Assembly of Tolypothrix boutellei genome.</title>
        <authorList>
            <person name="Sarangi A.N."/>
            <person name="Mukherjee M."/>
            <person name="Ghosh S."/>
            <person name="Singh D."/>
            <person name="Das A."/>
            <person name="Kant S."/>
            <person name="Prusty A."/>
            <person name="Tripathy S."/>
        </authorList>
    </citation>
    <scope>NUCLEOTIDE SEQUENCE</scope>
    <source>
        <strain evidence="2">VB521301</strain>
    </source>
</reference>
<sequence>MRSTIASLTLTALTIASISTHASALSLIPQAKDLKDFKAPQSSYQPTIVQIGNAKANVPMKHGSCGLDCGQHVLANKSGNLDMKFSVKMSCPPGQKVAHLSFQPKAQQLTVLIDKPTNAISYSQNVVIQPFSLEELEDAGNKALGGTWAQPNSHNNKTKTVQTTLTDSIDVWGQCSGQNTQQKQTIVVTLPVTYTDTNFPLPPVP</sequence>
<comment type="caution">
    <text evidence="2">The sequence shown here is derived from an EMBL/GenBank/DDBJ whole genome shotgun (WGS) entry which is preliminary data.</text>
</comment>
<protein>
    <recommendedName>
        <fullName evidence="4">Lipoprotein</fullName>
    </recommendedName>
</protein>
<accession>A0A8S9T3D8</accession>
<feature type="chain" id="PRO_5035774698" description="Lipoprotein" evidence="1">
    <location>
        <begin position="25"/>
        <end position="205"/>
    </location>
</feature>
<evidence type="ECO:0008006" key="4">
    <source>
        <dbReference type="Google" id="ProtNLM"/>
    </source>
</evidence>
<evidence type="ECO:0000256" key="1">
    <source>
        <dbReference type="SAM" id="SignalP"/>
    </source>
</evidence>